<proteinExistence type="predicted"/>
<organism evidence="2 3">
    <name type="scientific">Streptomyces alkaliphilus</name>
    <dbReference type="NCBI Taxonomy" id="1472722"/>
    <lineage>
        <taxon>Bacteria</taxon>
        <taxon>Bacillati</taxon>
        <taxon>Actinomycetota</taxon>
        <taxon>Actinomycetes</taxon>
        <taxon>Kitasatosporales</taxon>
        <taxon>Streptomycetaceae</taxon>
        <taxon>Streptomyces</taxon>
    </lineage>
</organism>
<protein>
    <recommendedName>
        <fullName evidence="4">DUF4352 domain-containing protein</fullName>
    </recommendedName>
</protein>
<keyword evidence="3" id="KW-1185">Reference proteome</keyword>
<dbReference type="Proteomes" id="UP000538929">
    <property type="component" value="Unassembled WGS sequence"/>
</dbReference>
<feature type="region of interest" description="Disordered" evidence="1">
    <location>
        <begin position="33"/>
        <end position="61"/>
    </location>
</feature>
<dbReference type="AlphaFoldDB" id="A0A7W3TD86"/>
<accession>A0A7W3TD86</accession>
<evidence type="ECO:0000313" key="3">
    <source>
        <dbReference type="Proteomes" id="UP000538929"/>
    </source>
</evidence>
<name>A0A7W3TD86_9ACTN</name>
<gene>
    <name evidence="2" type="ORF">FNQ90_11135</name>
</gene>
<sequence>MNLRDSKTRLILAAIVLGLALIFIVASCSRGDGESDPGVEAEQSNDSNSPGDSNGEAEEGGQEVSFLASVTGEGGITLNFTRAEREEGGFLTVEGVMHNATSEVWVDLAWRGTERELAVNGFSMAGATLTAKSEGKRYLVLRDTTGRCLCTGFGGAVNPGETVEWFAQFPAPDPATTEVDFQIGRMPTVTIEIG</sequence>
<comment type="caution">
    <text evidence="2">The sequence shown here is derived from an EMBL/GenBank/DDBJ whole genome shotgun (WGS) entry which is preliminary data.</text>
</comment>
<dbReference type="EMBL" id="VKHT01000281">
    <property type="protein sequence ID" value="MBB0244642.1"/>
    <property type="molecule type" value="Genomic_DNA"/>
</dbReference>
<evidence type="ECO:0000313" key="2">
    <source>
        <dbReference type="EMBL" id="MBB0244642.1"/>
    </source>
</evidence>
<evidence type="ECO:0008006" key="4">
    <source>
        <dbReference type="Google" id="ProtNLM"/>
    </source>
</evidence>
<reference evidence="3" key="1">
    <citation type="submission" date="2019-10" db="EMBL/GenBank/DDBJ databases">
        <title>Streptomyces sp. nov., a novel actinobacterium isolated from alkaline environment.</title>
        <authorList>
            <person name="Golinska P."/>
        </authorList>
    </citation>
    <scope>NUCLEOTIDE SEQUENCE [LARGE SCALE GENOMIC DNA]</scope>
    <source>
        <strain evidence="3">DSM 42118</strain>
    </source>
</reference>
<feature type="compositionally biased region" description="Low complexity" evidence="1">
    <location>
        <begin position="44"/>
        <end position="54"/>
    </location>
</feature>
<evidence type="ECO:0000256" key="1">
    <source>
        <dbReference type="SAM" id="MobiDB-lite"/>
    </source>
</evidence>
<dbReference type="PROSITE" id="PS51257">
    <property type="entry name" value="PROKAR_LIPOPROTEIN"/>
    <property type="match status" value="1"/>
</dbReference>